<organism evidence="2 3">
    <name type="scientific">Hibiscus sabdariffa</name>
    <name type="common">roselle</name>
    <dbReference type="NCBI Taxonomy" id="183260"/>
    <lineage>
        <taxon>Eukaryota</taxon>
        <taxon>Viridiplantae</taxon>
        <taxon>Streptophyta</taxon>
        <taxon>Embryophyta</taxon>
        <taxon>Tracheophyta</taxon>
        <taxon>Spermatophyta</taxon>
        <taxon>Magnoliopsida</taxon>
        <taxon>eudicotyledons</taxon>
        <taxon>Gunneridae</taxon>
        <taxon>Pentapetalae</taxon>
        <taxon>rosids</taxon>
        <taxon>malvids</taxon>
        <taxon>Malvales</taxon>
        <taxon>Malvaceae</taxon>
        <taxon>Malvoideae</taxon>
        <taxon>Hibiscus</taxon>
    </lineage>
</organism>
<protein>
    <recommendedName>
        <fullName evidence="4">Secreted protein</fullName>
    </recommendedName>
</protein>
<evidence type="ECO:0000256" key="1">
    <source>
        <dbReference type="SAM" id="SignalP"/>
    </source>
</evidence>
<proteinExistence type="predicted"/>
<feature type="chain" id="PRO_5047093114" description="Secreted protein" evidence="1">
    <location>
        <begin position="31"/>
        <end position="66"/>
    </location>
</feature>
<evidence type="ECO:0000313" key="2">
    <source>
        <dbReference type="EMBL" id="KAK8999498.1"/>
    </source>
</evidence>
<evidence type="ECO:0000313" key="3">
    <source>
        <dbReference type="Proteomes" id="UP001396334"/>
    </source>
</evidence>
<dbReference type="EMBL" id="JBBPBN010000040">
    <property type="protein sequence ID" value="KAK8999498.1"/>
    <property type="molecule type" value="Genomic_DNA"/>
</dbReference>
<gene>
    <name evidence="2" type="ORF">V6N11_070660</name>
</gene>
<sequence>MTRTNREMIWRSGVWISTLSHVSLLKLAQACMACSPPFTYAVLVMPVQIPAYSVDKQCKTGCPREP</sequence>
<keyword evidence="1" id="KW-0732">Signal</keyword>
<evidence type="ECO:0008006" key="4">
    <source>
        <dbReference type="Google" id="ProtNLM"/>
    </source>
</evidence>
<keyword evidence="3" id="KW-1185">Reference proteome</keyword>
<dbReference type="Proteomes" id="UP001396334">
    <property type="component" value="Unassembled WGS sequence"/>
</dbReference>
<feature type="signal peptide" evidence="1">
    <location>
        <begin position="1"/>
        <end position="30"/>
    </location>
</feature>
<comment type="caution">
    <text evidence="2">The sequence shown here is derived from an EMBL/GenBank/DDBJ whole genome shotgun (WGS) entry which is preliminary data.</text>
</comment>
<reference evidence="2 3" key="1">
    <citation type="journal article" date="2024" name="G3 (Bethesda)">
        <title>Genome assembly of Hibiscus sabdariffa L. provides insights into metabolisms of medicinal natural products.</title>
        <authorList>
            <person name="Kim T."/>
        </authorList>
    </citation>
    <scope>NUCLEOTIDE SEQUENCE [LARGE SCALE GENOMIC DNA]</scope>
    <source>
        <strain evidence="2">TK-2024</strain>
        <tissue evidence="2">Old leaves</tissue>
    </source>
</reference>
<accession>A0ABR2QFP4</accession>
<name>A0ABR2QFP4_9ROSI</name>